<name>A0A1H3AY00_ACIFE</name>
<protein>
    <submittedName>
        <fullName evidence="2">Uncharacterized protein</fullName>
    </submittedName>
</protein>
<dbReference type="Proteomes" id="UP000182379">
    <property type="component" value="Unassembled WGS sequence"/>
</dbReference>
<accession>A0A1H3AY00</accession>
<comment type="caution">
    <text evidence="2">The sequence shown here is derived from an EMBL/GenBank/DDBJ whole genome shotgun (WGS) entry which is preliminary data.</text>
</comment>
<organism evidence="2 3">
    <name type="scientific">Acidaminococcus fermentans</name>
    <dbReference type="NCBI Taxonomy" id="905"/>
    <lineage>
        <taxon>Bacteria</taxon>
        <taxon>Bacillati</taxon>
        <taxon>Bacillota</taxon>
        <taxon>Negativicutes</taxon>
        <taxon>Acidaminococcales</taxon>
        <taxon>Acidaminococcaceae</taxon>
        <taxon>Acidaminococcus</taxon>
    </lineage>
</organism>
<evidence type="ECO:0000313" key="2">
    <source>
        <dbReference type="EMBL" id="SDX34288.1"/>
    </source>
</evidence>
<sequence length="212" mass="25097">MFTFIKEIKQAISEGLEEAKEEIRREEEKRKKEEDKQNAERERIYSAPLSLEKLALAFSCPMREILIPGDSIRLFKFFALSDDDKNAARMVLERDLDIRDRESFARSVLEFQEFDEKSVFISSILLYQITTAVDLRYASLEEYREECKQLIQEIVERDSVNSWEEFSKEFVAGDVINHAIGKKIISRASNKLLQEKDSPWTRYQWEDVENFF</sequence>
<dbReference type="EMBL" id="FNOP01000024">
    <property type="protein sequence ID" value="SDX34288.1"/>
    <property type="molecule type" value="Genomic_DNA"/>
</dbReference>
<evidence type="ECO:0000256" key="1">
    <source>
        <dbReference type="SAM" id="MobiDB-lite"/>
    </source>
</evidence>
<dbReference type="RefSeq" id="WP_074708427.1">
    <property type="nucleotide sequence ID" value="NZ_FNOP01000024.1"/>
</dbReference>
<reference evidence="2 3" key="1">
    <citation type="submission" date="2016-10" db="EMBL/GenBank/DDBJ databases">
        <authorList>
            <person name="Varghese N."/>
            <person name="Submissions S."/>
        </authorList>
    </citation>
    <scope>NUCLEOTIDE SEQUENCE [LARGE SCALE GENOMIC DNA]</scope>
    <source>
        <strain evidence="2 3">WCC6</strain>
    </source>
</reference>
<feature type="region of interest" description="Disordered" evidence="1">
    <location>
        <begin position="19"/>
        <end position="39"/>
    </location>
</feature>
<evidence type="ECO:0000313" key="3">
    <source>
        <dbReference type="Proteomes" id="UP000182379"/>
    </source>
</evidence>
<gene>
    <name evidence="2" type="ORF">SAMN05216495_1247</name>
</gene>
<proteinExistence type="predicted"/>
<dbReference type="AlphaFoldDB" id="A0A1H3AY00"/>